<evidence type="ECO:0000313" key="13">
    <source>
        <dbReference type="EMBL" id="CAA7407722.1"/>
    </source>
</evidence>
<evidence type="ECO:0000256" key="9">
    <source>
        <dbReference type="RuleBase" id="RU000682"/>
    </source>
</evidence>
<dbReference type="GO" id="GO:0000981">
    <property type="term" value="F:DNA-binding transcription factor activity, RNA polymerase II-specific"/>
    <property type="evidence" value="ECO:0007669"/>
    <property type="project" value="UniProtKB-UniRule"/>
</dbReference>
<evidence type="ECO:0000256" key="11">
    <source>
        <dbReference type="SAM" id="MobiDB-lite"/>
    </source>
</evidence>
<dbReference type="InterPro" id="IPR045224">
    <property type="entry name" value="HDZip_class_I_plant"/>
</dbReference>
<keyword evidence="6 8" id="KW-0539">Nucleus</keyword>
<keyword evidence="3 8" id="KW-0238">DNA-binding</keyword>
<dbReference type="Proteomes" id="UP000663760">
    <property type="component" value="Chromosome 14"/>
</dbReference>
<evidence type="ECO:0000256" key="6">
    <source>
        <dbReference type="ARBA" id="ARBA00023242"/>
    </source>
</evidence>
<dbReference type="AlphaFoldDB" id="A0A7I8LD47"/>
<proteinExistence type="inferred from homology"/>
<sequence>MLEMSFEAENKLEPEKKSELAKKLGLQPRQVAIWFQNRRARYKTKQLERDFDRLKSSYDSLLADHDSLLNDNLLLRSQILSLTEKLQAKGSPTAETVAGSNSDGEPKPVVAEPAKAEDQLSTGTVVDQEGPHHLVDSGDSELPEDAGSYDGGCGVVQSEMEEGSDVEGSRVFYFSGGVPEDQELLWNTMHCWEWT</sequence>
<dbReference type="PANTHER" id="PTHR24326:SF497">
    <property type="entry name" value="HOMEOBOX-LEUCINE ZIPPER PROTEIN HAT5"/>
    <property type="match status" value="1"/>
</dbReference>
<evidence type="ECO:0000256" key="4">
    <source>
        <dbReference type="ARBA" id="ARBA00023155"/>
    </source>
</evidence>
<evidence type="ECO:0000256" key="2">
    <source>
        <dbReference type="ARBA" id="ARBA00023015"/>
    </source>
</evidence>
<dbReference type="InterPro" id="IPR000047">
    <property type="entry name" value="HTH_motif"/>
</dbReference>
<gene>
    <name evidence="13" type="ORF">SI8410_14018400</name>
</gene>
<dbReference type="Pfam" id="PF02183">
    <property type="entry name" value="HALZ"/>
    <property type="match status" value="1"/>
</dbReference>
<dbReference type="PANTHER" id="PTHR24326">
    <property type="entry name" value="HOMEOBOX-LEUCINE ZIPPER PROTEIN"/>
    <property type="match status" value="1"/>
</dbReference>
<evidence type="ECO:0000259" key="12">
    <source>
        <dbReference type="PROSITE" id="PS50071"/>
    </source>
</evidence>
<evidence type="ECO:0000256" key="3">
    <source>
        <dbReference type="ARBA" id="ARBA00023125"/>
    </source>
</evidence>
<dbReference type="SUPFAM" id="SSF46689">
    <property type="entry name" value="Homeodomain-like"/>
    <property type="match status" value="1"/>
</dbReference>
<dbReference type="InterPro" id="IPR017970">
    <property type="entry name" value="Homeobox_CS"/>
</dbReference>
<accession>A0A7I8LD47</accession>
<dbReference type="GO" id="GO:0005634">
    <property type="term" value="C:nucleus"/>
    <property type="evidence" value="ECO:0007669"/>
    <property type="project" value="UniProtKB-SubCell"/>
</dbReference>
<name>A0A7I8LD47_SPIIN</name>
<dbReference type="InterPro" id="IPR009057">
    <property type="entry name" value="Homeodomain-like_sf"/>
</dbReference>
<protein>
    <recommendedName>
        <fullName evidence="10">Homeobox-leucine zipper protein</fullName>
    </recommendedName>
    <alternativeName>
        <fullName evidence="10">HD-ZIP protein</fullName>
    </alternativeName>
    <alternativeName>
        <fullName evidence="10">Homeodomain transcription factor</fullName>
    </alternativeName>
</protein>
<keyword evidence="2 10" id="KW-0805">Transcription regulation</keyword>
<dbReference type="CDD" id="cd00086">
    <property type="entry name" value="homeodomain"/>
    <property type="match status" value="1"/>
</dbReference>
<feature type="region of interest" description="Disordered" evidence="11">
    <location>
        <begin position="87"/>
        <end position="147"/>
    </location>
</feature>
<dbReference type="Pfam" id="PF00046">
    <property type="entry name" value="Homeodomain"/>
    <property type="match status" value="1"/>
</dbReference>
<dbReference type="InterPro" id="IPR003106">
    <property type="entry name" value="Leu_zip_homeo"/>
</dbReference>
<comment type="similarity">
    <text evidence="7 10">Belongs to the HD-ZIP homeobox family. Class I subfamily.</text>
</comment>
<dbReference type="PROSITE" id="PS50071">
    <property type="entry name" value="HOMEOBOX_2"/>
    <property type="match status" value="1"/>
</dbReference>
<dbReference type="EMBL" id="LR746277">
    <property type="protein sequence ID" value="CAA7407722.1"/>
    <property type="molecule type" value="Genomic_DNA"/>
</dbReference>
<evidence type="ECO:0000256" key="7">
    <source>
        <dbReference type="ARBA" id="ARBA00025748"/>
    </source>
</evidence>
<comment type="subcellular location">
    <subcellularLocation>
        <location evidence="1 8 9">Nucleus</location>
    </subcellularLocation>
</comment>
<dbReference type="PROSITE" id="PS00027">
    <property type="entry name" value="HOMEOBOX_1"/>
    <property type="match status" value="1"/>
</dbReference>
<keyword evidence="4 8" id="KW-0371">Homeobox</keyword>
<feature type="DNA-binding region" description="Homeobox" evidence="8">
    <location>
        <begin position="3"/>
        <end position="46"/>
    </location>
</feature>
<dbReference type="GO" id="GO:0043565">
    <property type="term" value="F:sequence-specific DNA binding"/>
    <property type="evidence" value="ECO:0007669"/>
    <property type="project" value="InterPro"/>
</dbReference>
<dbReference type="OrthoDB" id="6159439at2759"/>
<evidence type="ECO:0000256" key="8">
    <source>
        <dbReference type="PROSITE-ProRule" id="PRU00108"/>
    </source>
</evidence>
<evidence type="ECO:0000256" key="5">
    <source>
        <dbReference type="ARBA" id="ARBA00023163"/>
    </source>
</evidence>
<dbReference type="InterPro" id="IPR001356">
    <property type="entry name" value="HD"/>
</dbReference>
<dbReference type="PRINTS" id="PR00031">
    <property type="entry name" value="HTHREPRESSR"/>
</dbReference>
<keyword evidence="14" id="KW-1185">Reference proteome</keyword>
<evidence type="ECO:0000256" key="1">
    <source>
        <dbReference type="ARBA" id="ARBA00004123"/>
    </source>
</evidence>
<evidence type="ECO:0000256" key="10">
    <source>
        <dbReference type="RuleBase" id="RU369038"/>
    </source>
</evidence>
<dbReference type="Gene3D" id="1.10.10.60">
    <property type="entry name" value="Homeodomain-like"/>
    <property type="match status" value="1"/>
</dbReference>
<feature type="domain" description="Homeobox" evidence="12">
    <location>
        <begin position="1"/>
        <end position="45"/>
    </location>
</feature>
<keyword evidence="5 10" id="KW-0804">Transcription</keyword>
<reference evidence="13" key="1">
    <citation type="submission" date="2020-02" db="EMBL/GenBank/DDBJ databases">
        <authorList>
            <person name="Scholz U."/>
            <person name="Mascher M."/>
            <person name="Fiebig A."/>
        </authorList>
    </citation>
    <scope>NUCLEOTIDE SEQUENCE</scope>
</reference>
<evidence type="ECO:0000313" key="14">
    <source>
        <dbReference type="Proteomes" id="UP000663760"/>
    </source>
</evidence>
<comment type="function">
    <text evidence="10">Transcription factor.</text>
</comment>
<dbReference type="SMART" id="SM00389">
    <property type="entry name" value="HOX"/>
    <property type="match status" value="1"/>
</dbReference>
<dbReference type="GO" id="GO:0045893">
    <property type="term" value="P:positive regulation of DNA-templated transcription"/>
    <property type="evidence" value="ECO:0007669"/>
    <property type="project" value="TreeGrafter"/>
</dbReference>
<organism evidence="13 14">
    <name type="scientific">Spirodela intermedia</name>
    <name type="common">Intermediate duckweed</name>
    <dbReference type="NCBI Taxonomy" id="51605"/>
    <lineage>
        <taxon>Eukaryota</taxon>
        <taxon>Viridiplantae</taxon>
        <taxon>Streptophyta</taxon>
        <taxon>Embryophyta</taxon>
        <taxon>Tracheophyta</taxon>
        <taxon>Spermatophyta</taxon>
        <taxon>Magnoliopsida</taxon>
        <taxon>Liliopsida</taxon>
        <taxon>Araceae</taxon>
        <taxon>Lemnoideae</taxon>
        <taxon>Spirodela</taxon>
    </lineage>
</organism>